<dbReference type="RefSeq" id="YP_010110057.1">
    <property type="nucleotide sequence ID" value="NC_055867.1"/>
</dbReference>
<dbReference type="Proteomes" id="UP000516645">
    <property type="component" value="Segment"/>
</dbReference>
<evidence type="ECO:0000313" key="2">
    <source>
        <dbReference type="Proteomes" id="UP000516645"/>
    </source>
</evidence>
<organism evidence="1 2">
    <name type="scientific">Gordonia phage Clown</name>
    <dbReference type="NCBI Taxonomy" id="2759393"/>
    <lineage>
        <taxon>Viruses</taxon>
        <taxon>Duplodnaviria</taxon>
        <taxon>Heunggongvirae</taxon>
        <taxon>Uroviricota</taxon>
        <taxon>Caudoviricetes</taxon>
        <taxon>Stackebrandtviridae</taxon>
        <taxon>Frickvirinae</taxon>
        <taxon>Clownvirus</taxon>
        <taxon>Clownvirus clown</taxon>
    </lineage>
</organism>
<dbReference type="EMBL" id="MT771343">
    <property type="protein sequence ID" value="QOC56015.1"/>
    <property type="molecule type" value="Genomic_DNA"/>
</dbReference>
<dbReference type="KEGG" id="vg:65128347"/>
<proteinExistence type="predicted"/>
<protein>
    <submittedName>
        <fullName evidence="1">Uncharacterized protein</fullName>
    </submittedName>
</protein>
<reference evidence="1 2" key="1">
    <citation type="submission" date="2020-07" db="EMBL/GenBank/DDBJ databases">
        <authorList>
            <person name="Bortz R.L."/>
            <person name="Bai C."/>
            <person name="Brody A."/>
            <person name="Douse D."/>
            <person name="Feder N.M."/>
            <person name="Fischer E."/>
            <person name="Kim I."/>
            <person name="Kornbau S."/>
            <person name="Malek C.E."/>
            <person name="Menendez J.A."/>
            <person name="Moore R.J."/>
            <person name="Pinkovsky V.I."/>
            <person name="Raghavan D."/>
            <person name="Reznik A.S."/>
            <person name="Sciarra A.R."/>
            <person name="Starinsky S.F."/>
            <person name="Vaughan O."/>
            <person name="Walker S.E."/>
            <person name="Wiemann J."/>
            <person name="Butela K.A."/>
            <person name="Garlena R.A."/>
            <person name="Russell D.A."/>
            <person name="Pope W.H."/>
            <person name="Jacobs-Sera D."/>
            <person name="Hatfull G.F."/>
        </authorList>
    </citation>
    <scope>NUCLEOTIDE SEQUENCE [LARGE SCALE GENOMIC DNA]</scope>
</reference>
<dbReference type="GeneID" id="65128347"/>
<evidence type="ECO:0000313" key="1">
    <source>
        <dbReference type="EMBL" id="QOC56015.1"/>
    </source>
</evidence>
<name>A0A7L7SU35_9CAUD</name>
<keyword evidence="2" id="KW-1185">Reference proteome</keyword>
<gene>
    <name evidence="1" type="primary">17</name>
    <name evidence="1" type="ORF">SEA_CLOWN_17</name>
</gene>
<accession>A0A7L7SU35</accession>
<sequence>MTAPADVTLASLHAVLRALHHATIKSPATGRSNGREYDVPKYLVHTRVQLAQNQAECDRLLAGAWDLLAIVLPAEDAAHVVNACDSYTRDLILTQREPVRTALAERLEHAVPTPGR</sequence>